<accession>A0ABM8UVV0</accession>
<evidence type="ECO:0000313" key="2">
    <source>
        <dbReference type="Proteomes" id="UP000679725"/>
    </source>
</evidence>
<keyword evidence="2" id="KW-1185">Reference proteome</keyword>
<dbReference type="RefSeq" id="WP_215235668.1">
    <property type="nucleotide sequence ID" value="NZ_CAJRAU010000007.1"/>
</dbReference>
<evidence type="ECO:0000313" key="1">
    <source>
        <dbReference type="EMBL" id="CAG5072846.1"/>
    </source>
</evidence>
<sequence length="80" mass="9075">MSKRLTRIASSRLSDQELTGLLKHEIHGVLNNGKTYFGVLISFTTSQLVIQDPRRHEHTLAFTELYEIVYDANSASLIKT</sequence>
<gene>
    <name evidence="1" type="ORF">DYBT9623_04387</name>
</gene>
<reference evidence="1 2" key="1">
    <citation type="submission" date="2021-04" db="EMBL/GenBank/DDBJ databases">
        <authorList>
            <person name="Rodrigo-Torres L."/>
            <person name="Arahal R. D."/>
            <person name="Lucena T."/>
        </authorList>
    </citation>
    <scope>NUCLEOTIDE SEQUENCE [LARGE SCALE GENOMIC DNA]</scope>
    <source>
        <strain evidence="1 2">CECT 9623</strain>
    </source>
</reference>
<proteinExistence type="predicted"/>
<comment type="caution">
    <text evidence="1">The sequence shown here is derived from an EMBL/GenBank/DDBJ whole genome shotgun (WGS) entry which is preliminary data.</text>
</comment>
<protein>
    <submittedName>
        <fullName evidence="1">Uncharacterized protein</fullName>
    </submittedName>
</protein>
<dbReference type="Proteomes" id="UP000679725">
    <property type="component" value="Unassembled WGS sequence"/>
</dbReference>
<name>A0ABM8UVV0_9BACT</name>
<dbReference type="EMBL" id="CAJRAU010000007">
    <property type="protein sequence ID" value="CAG5072846.1"/>
    <property type="molecule type" value="Genomic_DNA"/>
</dbReference>
<organism evidence="1 2">
    <name type="scientific">Dyadobacter linearis</name>
    <dbReference type="NCBI Taxonomy" id="2823330"/>
    <lineage>
        <taxon>Bacteria</taxon>
        <taxon>Pseudomonadati</taxon>
        <taxon>Bacteroidota</taxon>
        <taxon>Cytophagia</taxon>
        <taxon>Cytophagales</taxon>
        <taxon>Spirosomataceae</taxon>
        <taxon>Dyadobacter</taxon>
    </lineage>
</organism>